<dbReference type="PANTHER" id="PTHR11042">
    <property type="entry name" value="EUKARYOTIC TRANSLATION INITIATION FACTOR 2-ALPHA KINASE EIF2-ALPHA KINASE -RELATED"/>
    <property type="match status" value="1"/>
</dbReference>
<protein>
    <submittedName>
        <fullName evidence="9">Wee1-like protein kinase 2</fullName>
    </submittedName>
</protein>
<feature type="binding site" evidence="6">
    <location>
        <position position="44"/>
    </location>
    <ligand>
        <name>ATP</name>
        <dbReference type="ChEBI" id="CHEBI:30616"/>
    </ligand>
</feature>
<feature type="domain" description="Protein kinase" evidence="8">
    <location>
        <begin position="16"/>
        <end position="293"/>
    </location>
</feature>
<evidence type="ECO:0000256" key="3">
    <source>
        <dbReference type="ARBA" id="ARBA00022777"/>
    </source>
</evidence>
<dbReference type="GO" id="GO:0005634">
    <property type="term" value="C:nucleus"/>
    <property type="evidence" value="ECO:0007669"/>
    <property type="project" value="TreeGrafter"/>
</dbReference>
<dbReference type="EMBL" id="JWZT01000423">
    <property type="protein sequence ID" value="KII74438.1"/>
    <property type="molecule type" value="Genomic_DNA"/>
</dbReference>
<gene>
    <name evidence="9" type="ORF">RF11_05109</name>
</gene>
<dbReference type="GO" id="GO:0005737">
    <property type="term" value="C:cytoplasm"/>
    <property type="evidence" value="ECO:0007669"/>
    <property type="project" value="TreeGrafter"/>
</dbReference>
<dbReference type="InterPro" id="IPR050339">
    <property type="entry name" value="CC_SR_Kinase"/>
</dbReference>
<dbReference type="SUPFAM" id="SSF56112">
    <property type="entry name" value="Protein kinase-like (PK-like)"/>
    <property type="match status" value="1"/>
</dbReference>
<dbReference type="GO" id="GO:0004674">
    <property type="term" value="F:protein serine/threonine kinase activity"/>
    <property type="evidence" value="ECO:0007669"/>
    <property type="project" value="UniProtKB-KW"/>
</dbReference>
<comment type="similarity">
    <text evidence="5">Belongs to the protein kinase superfamily. Ser/Thr protein kinase family. GCN2 subfamily.</text>
</comment>
<dbReference type="Gene3D" id="1.10.510.10">
    <property type="entry name" value="Transferase(Phosphotransferase) domain 1"/>
    <property type="match status" value="1"/>
</dbReference>
<keyword evidence="10" id="KW-1185">Reference proteome</keyword>
<dbReference type="Gene3D" id="3.30.200.20">
    <property type="entry name" value="Phosphorylase Kinase, domain 1"/>
    <property type="match status" value="1"/>
</dbReference>
<evidence type="ECO:0000259" key="8">
    <source>
        <dbReference type="PROSITE" id="PS50011"/>
    </source>
</evidence>
<evidence type="ECO:0000256" key="5">
    <source>
        <dbReference type="ARBA" id="ARBA00037982"/>
    </source>
</evidence>
<reference evidence="9 10" key="1">
    <citation type="journal article" date="2014" name="Genome Biol. Evol.">
        <title>The genome of the myxosporean Thelohanellus kitauei shows adaptations to nutrient acquisition within its fish host.</title>
        <authorList>
            <person name="Yang Y."/>
            <person name="Xiong J."/>
            <person name="Zhou Z."/>
            <person name="Huo F."/>
            <person name="Miao W."/>
            <person name="Ran C."/>
            <person name="Liu Y."/>
            <person name="Zhang J."/>
            <person name="Feng J."/>
            <person name="Wang M."/>
            <person name="Wang M."/>
            <person name="Wang L."/>
            <person name="Yao B."/>
        </authorList>
    </citation>
    <scope>NUCLEOTIDE SEQUENCE [LARGE SCALE GENOMIC DNA]</scope>
    <source>
        <strain evidence="9">Wuqing</strain>
    </source>
</reference>
<dbReference type="InterPro" id="IPR017441">
    <property type="entry name" value="Protein_kinase_ATP_BS"/>
</dbReference>
<evidence type="ECO:0000256" key="6">
    <source>
        <dbReference type="PROSITE-ProRule" id="PRU10141"/>
    </source>
</evidence>
<keyword evidence="3 9" id="KW-0418">Kinase</keyword>
<dbReference type="GO" id="GO:0004713">
    <property type="term" value="F:protein tyrosine kinase activity"/>
    <property type="evidence" value="ECO:0007669"/>
    <property type="project" value="TreeGrafter"/>
</dbReference>
<dbReference type="Proteomes" id="UP000031668">
    <property type="component" value="Unassembled WGS sequence"/>
</dbReference>
<evidence type="ECO:0000256" key="7">
    <source>
        <dbReference type="RuleBase" id="RU000304"/>
    </source>
</evidence>
<keyword evidence="1" id="KW-0808">Transferase</keyword>
<dbReference type="PROSITE" id="PS00108">
    <property type="entry name" value="PROTEIN_KINASE_ST"/>
    <property type="match status" value="1"/>
</dbReference>
<evidence type="ECO:0000256" key="1">
    <source>
        <dbReference type="ARBA" id="ARBA00022679"/>
    </source>
</evidence>
<evidence type="ECO:0000256" key="2">
    <source>
        <dbReference type="ARBA" id="ARBA00022741"/>
    </source>
</evidence>
<keyword evidence="7" id="KW-0723">Serine/threonine-protein kinase</keyword>
<keyword evidence="2 6" id="KW-0547">Nucleotide-binding</keyword>
<keyword evidence="4 6" id="KW-0067">ATP-binding</keyword>
<dbReference type="AlphaFoldDB" id="A0A0C2JY69"/>
<name>A0A0C2JY69_THEKT</name>
<dbReference type="GO" id="GO:0005524">
    <property type="term" value="F:ATP binding"/>
    <property type="evidence" value="ECO:0007669"/>
    <property type="project" value="UniProtKB-UniRule"/>
</dbReference>
<organism evidence="9 10">
    <name type="scientific">Thelohanellus kitauei</name>
    <name type="common">Myxosporean</name>
    <dbReference type="NCBI Taxonomy" id="669202"/>
    <lineage>
        <taxon>Eukaryota</taxon>
        <taxon>Metazoa</taxon>
        <taxon>Cnidaria</taxon>
        <taxon>Myxozoa</taxon>
        <taxon>Myxosporea</taxon>
        <taxon>Bivalvulida</taxon>
        <taxon>Platysporina</taxon>
        <taxon>Myxobolidae</taxon>
        <taxon>Thelohanellus</taxon>
    </lineage>
</organism>
<dbReference type="OrthoDB" id="248923at2759"/>
<dbReference type="InterPro" id="IPR008271">
    <property type="entry name" value="Ser/Thr_kinase_AS"/>
</dbReference>
<dbReference type="OMA" id="DRRYMSP"/>
<dbReference type="InterPro" id="IPR000719">
    <property type="entry name" value="Prot_kinase_dom"/>
</dbReference>
<dbReference type="InterPro" id="IPR011009">
    <property type="entry name" value="Kinase-like_dom_sf"/>
</dbReference>
<dbReference type="PROSITE" id="PS50011">
    <property type="entry name" value="PROTEIN_KINASE_DOM"/>
    <property type="match status" value="1"/>
</dbReference>
<evidence type="ECO:0000256" key="4">
    <source>
        <dbReference type="ARBA" id="ARBA00022840"/>
    </source>
</evidence>
<dbReference type="PROSITE" id="PS00107">
    <property type="entry name" value="PROTEIN_KINASE_ATP"/>
    <property type="match status" value="1"/>
</dbReference>
<dbReference type="SMART" id="SM00220">
    <property type="entry name" value="S_TKc"/>
    <property type="match status" value="1"/>
</dbReference>
<accession>A0A0C2JY69</accession>
<proteinExistence type="inferred from homology"/>
<dbReference type="Pfam" id="PF00069">
    <property type="entry name" value="Pkinase"/>
    <property type="match status" value="1"/>
</dbReference>
<evidence type="ECO:0000313" key="10">
    <source>
        <dbReference type="Proteomes" id="UP000031668"/>
    </source>
</evidence>
<evidence type="ECO:0000313" key="9">
    <source>
        <dbReference type="EMBL" id="KII74438.1"/>
    </source>
</evidence>
<comment type="caution">
    <text evidence="9">The sequence shown here is derived from an EMBL/GenBank/DDBJ whole genome shotgun (WGS) entry which is preliminary data.</text>
</comment>
<sequence>MLDRTLIEPLNEQLDAERLCTIGNGDTGRAVKCRDKDGSFFVLKCYSKIISGAFDLARNIKEAAALSKLHHFNVVRYLDSFVHENYLYVKIEYCSGLNLRSIIDKYLENETYPPESDIKSFLSQIVGALHHIHAQGIIHYDIKPDNIFTVDFNLCTDNNNSSPNLPQMIYKIGDFGQCFIPGLLNIEVCEGDSRYIGRETLEFIDEHLSVDRESSFFPSPFSDIFALGLTTAEYCICGDLPSFGVEWHTIRNGNLPMISDQYSPALIDLLTAMIRNEPTNRPSAETILNCPYLNS</sequence>
<dbReference type="PANTHER" id="PTHR11042:SF185">
    <property type="entry name" value="WEE1-LIKE PROTEIN KINASE"/>
    <property type="match status" value="1"/>
</dbReference>